<evidence type="ECO:0000313" key="5">
    <source>
        <dbReference type="EMBL" id="CAF4491075.1"/>
    </source>
</evidence>
<dbReference type="Proteomes" id="UP000663833">
    <property type="component" value="Unassembled WGS sequence"/>
</dbReference>
<feature type="compositionally biased region" description="Low complexity" evidence="2">
    <location>
        <begin position="1"/>
        <end position="17"/>
    </location>
</feature>
<evidence type="ECO:0000313" key="3">
    <source>
        <dbReference type="EMBL" id="CAF2994957.1"/>
    </source>
</evidence>
<evidence type="ECO:0000256" key="2">
    <source>
        <dbReference type="SAM" id="MobiDB-lite"/>
    </source>
</evidence>
<feature type="region of interest" description="Disordered" evidence="2">
    <location>
        <begin position="1"/>
        <end position="66"/>
    </location>
</feature>
<dbReference type="EMBL" id="CAJNXB010000032">
    <property type="protein sequence ID" value="CAF2994957.1"/>
    <property type="molecule type" value="Genomic_DNA"/>
</dbReference>
<evidence type="ECO:0000313" key="6">
    <source>
        <dbReference type="EMBL" id="CAF4569987.1"/>
    </source>
</evidence>
<keyword evidence="8" id="KW-1185">Reference proteome</keyword>
<protein>
    <submittedName>
        <fullName evidence="3">Uncharacterized protein</fullName>
    </submittedName>
</protein>
<evidence type="ECO:0000313" key="4">
    <source>
        <dbReference type="EMBL" id="CAF3434888.1"/>
    </source>
</evidence>
<proteinExistence type="predicted"/>
<dbReference type="Proteomes" id="UP000663825">
    <property type="component" value="Unassembled WGS sequence"/>
</dbReference>
<sequence length="320" mass="36707">MGSAPSNNRESNRNSIRPMAAIDPLQQHNSTNTAWAEDVAIVKHSKRPKTAHQEKEDIKWPLPPKAKEDSFQFQWPTDSERYSVENAYNARVPSKAKPIIEELVRQEYRQEKKDSNKWEKKNSSLHDSANVQSTMNTTSSTCVNLSSSYQIGALMSNMTDIQASLDVNVRYRLEKVSKETETVIQRIIDDATTQQDELLKYGEQRQMIYDELHREWLYKYIVALDEWQSKQLGEWQDELSEYQKRILNKSQEKIIAVNKQAAEIKLRILKEEQNNASSDANALLAAIESLSDKQALQNLGSEKTTEIKLLIRANVGAKLP</sequence>
<evidence type="ECO:0000313" key="8">
    <source>
        <dbReference type="Proteomes" id="UP000663873"/>
    </source>
</evidence>
<dbReference type="EMBL" id="CAJNYD010002599">
    <property type="protein sequence ID" value="CAF3434888.1"/>
    <property type="molecule type" value="Genomic_DNA"/>
</dbReference>
<keyword evidence="1" id="KW-0175">Coiled coil</keyword>
<dbReference type="Proteomes" id="UP000663851">
    <property type="component" value="Unassembled WGS sequence"/>
</dbReference>
<gene>
    <name evidence="6" type="ORF">HFQ381_LOCUS31954</name>
    <name evidence="4" type="ORF">LUA448_LOCUS20673</name>
    <name evidence="3" type="ORF">TIS948_LOCUS1164</name>
    <name evidence="5" type="ORF">UJA718_LOCUS25649</name>
</gene>
<dbReference type="EMBL" id="CAJOBO010007110">
    <property type="protein sequence ID" value="CAF4569987.1"/>
    <property type="molecule type" value="Genomic_DNA"/>
</dbReference>
<reference evidence="3" key="1">
    <citation type="submission" date="2021-02" db="EMBL/GenBank/DDBJ databases">
        <authorList>
            <person name="Nowell W R."/>
        </authorList>
    </citation>
    <scope>NUCLEOTIDE SEQUENCE</scope>
</reference>
<dbReference type="Proteomes" id="UP000663873">
    <property type="component" value="Unassembled WGS sequence"/>
</dbReference>
<organism evidence="3 7">
    <name type="scientific">Rotaria socialis</name>
    <dbReference type="NCBI Taxonomy" id="392032"/>
    <lineage>
        <taxon>Eukaryota</taxon>
        <taxon>Metazoa</taxon>
        <taxon>Spiralia</taxon>
        <taxon>Gnathifera</taxon>
        <taxon>Rotifera</taxon>
        <taxon>Eurotatoria</taxon>
        <taxon>Bdelloidea</taxon>
        <taxon>Philodinida</taxon>
        <taxon>Philodinidae</taxon>
        <taxon>Rotaria</taxon>
    </lineage>
</organism>
<accession>A0A817KPC7</accession>
<evidence type="ECO:0000313" key="7">
    <source>
        <dbReference type="Proteomes" id="UP000663825"/>
    </source>
</evidence>
<dbReference type="AlphaFoldDB" id="A0A817KPC7"/>
<feature type="coiled-coil region" evidence="1">
    <location>
        <begin position="232"/>
        <end position="279"/>
    </location>
</feature>
<dbReference type="OrthoDB" id="10042411at2759"/>
<feature type="compositionally biased region" description="Basic and acidic residues" evidence="2">
    <location>
        <begin position="51"/>
        <end position="66"/>
    </location>
</feature>
<dbReference type="EMBL" id="CAJOBP010006357">
    <property type="protein sequence ID" value="CAF4491075.1"/>
    <property type="molecule type" value="Genomic_DNA"/>
</dbReference>
<name>A0A817KPC7_9BILA</name>
<evidence type="ECO:0000256" key="1">
    <source>
        <dbReference type="SAM" id="Coils"/>
    </source>
</evidence>
<comment type="caution">
    <text evidence="3">The sequence shown here is derived from an EMBL/GenBank/DDBJ whole genome shotgun (WGS) entry which is preliminary data.</text>
</comment>